<evidence type="ECO:0000313" key="2">
    <source>
        <dbReference type="Proteomes" id="UP000198656"/>
    </source>
</evidence>
<name>A0A1G7U693_9FIRM</name>
<gene>
    <name evidence="1" type="ORF">SAMN05443529_10318</name>
</gene>
<dbReference type="STRING" id="1121419.SAMN05443529_10318"/>
<accession>A0A1G7U693</accession>
<protein>
    <submittedName>
        <fullName evidence="1">Uncharacterized protein</fullName>
    </submittedName>
</protein>
<evidence type="ECO:0000313" key="1">
    <source>
        <dbReference type="EMBL" id="SDG42260.1"/>
    </source>
</evidence>
<keyword evidence="2" id="KW-1185">Reference proteome</keyword>
<proteinExistence type="predicted"/>
<organism evidence="1 2">
    <name type="scientific">Desulfosporosinus hippei DSM 8344</name>
    <dbReference type="NCBI Taxonomy" id="1121419"/>
    <lineage>
        <taxon>Bacteria</taxon>
        <taxon>Bacillati</taxon>
        <taxon>Bacillota</taxon>
        <taxon>Clostridia</taxon>
        <taxon>Eubacteriales</taxon>
        <taxon>Desulfitobacteriaceae</taxon>
        <taxon>Desulfosporosinus</taxon>
    </lineage>
</organism>
<sequence>MRLVSVFILQDNKRYGRPELYAELNDVKVSIFPDLIITLNTVFEF</sequence>
<dbReference type="EMBL" id="FNCP01000003">
    <property type="protein sequence ID" value="SDG42260.1"/>
    <property type="molecule type" value="Genomic_DNA"/>
</dbReference>
<reference evidence="2" key="1">
    <citation type="submission" date="2016-10" db="EMBL/GenBank/DDBJ databases">
        <authorList>
            <person name="Varghese N."/>
            <person name="Submissions S."/>
        </authorList>
    </citation>
    <scope>NUCLEOTIDE SEQUENCE [LARGE SCALE GENOMIC DNA]</scope>
    <source>
        <strain evidence="2">DSM 8344</strain>
    </source>
</reference>
<dbReference type="AlphaFoldDB" id="A0A1G7U693"/>
<dbReference type="Proteomes" id="UP000198656">
    <property type="component" value="Unassembled WGS sequence"/>
</dbReference>